<evidence type="ECO:0000313" key="2">
    <source>
        <dbReference type="Proteomes" id="UP000824142"/>
    </source>
</evidence>
<name>A0A9D1SM77_9PROT</name>
<comment type="caution">
    <text evidence="1">The sequence shown here is derived from an EMBL/GenBank/DDBJ whole genome shotgun (WGS) entry which is preliminary data.</text>
</comment>
<sequence>MSNTDKNSVSNEKNFSHMLMEELLKSPEFRAAIAAFVRTIISLTPDVARKLTEHVVNGDKKTEEAGAARFSRKRNIDWSKASNNSLRGAYLFRRRKGLEIENSLNDELAKRFPGYDKEKQTFGNVSRSSLMDWSKTSSQVLRCIYGRRKKQGKAIEDALNEELARRFPGYDKVTRSFGNGRELSKLNKDWTRSSDKCLRVAFSNRKKHGLQIEDNLNEELSKRFPGYDKATRSFRKYRRQSVNDWRSCSDLSIRHAYNYRKRNGLPIEEVLNEELARRFPGYNKETKLFGNSFKCTLKKRKSANIINPVFKIPLFSAVTDNNKYGLFFFNGDSDSSLLRSAKVPYELCLYDEKTKLAVVRKQLDGHSGLLYVIDLKRGRILTKSKAGAKAVSYIASTHELFLSKAKGRLHTVISDTSDLKKTINIPFAAETIKADSLKKNTVIIFEDGHEICCPVIQILDKANIERTNQLVTASIGTSKKSVVKADEVEENLAVLSDKDQTERMVEKPNADSKKVSKKILANAAERKDVVVTVKRVKIAPGGIYNDIFINGEKFIRQHINTKIEFFCEDTILAIHGVVENNPNYPAKPMWLIYDTDLKLKLPQIKHVVSKYNVQATNVWKSGGDLRVDMTNKSTMFLETEQMKKIAKGRRFVLGKTRKTK</sequence>
<dbReference type="Proteomes" id="UP000824142">
    <property type="component" value="Unassembled WGS sequence"/>
</dbReference>
<dbReference type="AlphaFoldDB" id="A0A9D1SM77"/>
<protein>
    <submittedName>
        <fullName evidence="1">Uncharacterized protein</fullName>
    </submittedName>
</protein>
<gene>
    <name evidence="1" type="ORF">IAC63_00335</name>
</gene>
<reference evidence="1" key="2">
    <citation type="journal article" date="2021" name="PeerJ">
        <title>Extensive microbial diversity within the chicken gut microbiome revealed by metagenomics and culture.</title>
        <authorList>
            <person name="Gilroy R."/>
            <person name="Ravi A."/>
            <person name="Getino M."/>
            <person name="Pursley I."/>
            <person name="Horton D.L."/>
            <person name="Alikhan N.F."/>
            <person name="Baker D."/>
            <person name="Gharbi K."/>
            <person name="Hall N."/>
            <person name="Watson M."/>
            <person name="Adriaenssens E.M."/>
            <person name="Foster-Nyarko E."/>
            <person name="Jarju S."/>
            <person name="Secka A."/>
            <person name="Antonio M."/>
            <person name="Oren A."/>
            <person name="Chaudhuri R.R."/>
            <person name="La Ragione R."/>
            <person name="Hildebrand F."/>
            <person name="Pallen M.J."/>
        </authorList>
    </citation>
    <scope>NUCLEOTIDE SEQUENCE</scope>
    <source>
        <strain evidence="1">CHK136-897</strain>
    </source>
</reference>
<organism evidence="1 2">
    <name type="scientific">Candidatus Enterousia avicola</name>
    <dbReference type="NCBI Taxonomy" id="2840787"/>
    <lineage>
        <taxon>Bacteria</taxon>
        <taxon>Pseudomonadati</taxon>
        <taxon>Pseudomonadota</taxon>
        <taxon>Alphaproteobacteria</taxon>
        <taxon>Candidatus Enterousia</taxon>
    </lineage>
</organism>
<proteinExistence type="predicted"/>
<accession>A0A9D1SM77</accession>
<dbReference type="EMBL" id="DVNO01000002">
    <property type="protein sequence ID" value="HIU65075.1"/>
    <property type="molecule type" value="Genomic_DNA"/>
</dbReference>
<reference evidence="1" key="1">
    <citation type="submission" date="2020-10" db="EMBL/GenBank/DDBJ databases">
        <authorList>
            <person name="Gilroy R."/>
        </authorList>
    </citation>
    <scope>NUCLEOTIDE SEQUENCE</scope>
    <source>
        <strain evidence="1">CHK136-897</strain>
    </source>
</reference>
<evidence type="ECO:0000313" key="1">
    <source>
        <dbReference type="EMBL" id="HIU65075.1"/>
    </source>
</evidence>